<reference evidence="6" key="1">
    <citation type="submission" date="2023-04" db="EMBL/GenBank/DDBJ databases">
        <title>Phytophthora fragariaefolia NBRC 109709.</title>
        <authorList>
            <person name="Ichikawa N."/>
            <person name="Sato H."/>
            <person name="Tonouchi N."/>
        </authorList>
    </citation>
    <scope>NUCLEOTIDE SEQUENCE</scope>
    <source>
        <strain evidence="6">NBRC 109709</strain>
    </source>
</reference>
<comment type="catalytic activity">
    <reaction evidence="1">
        <text>[protein]-peptidylproline (omega=180) = [protein]-peptidylproline (omega=0)</text>
        <dbReference type="Rhea" id="RHEA:16237"/>
        <dbReference type="Rhea" id="RHEA-COMP:10747"/>
        <dbReference type="Rhea" id="RHEA-COMP:10748"/>
        <dbReference type="ChEBI" id="CHEBI:83833"/>
        <dbReference type="ChEBI" id="CHEBI:83834"/>
        <dbReference type="EC" id="5.2.1.8"/>
    </reaction>
</comment>
<name>A0A9W6YJT0_9STRA</name>
<evidence type="ECO:0000313" key="7">
    <source>
        <dbReference type="Proteomes" id="UP001165121"/>
    </source>
</evidence>
<dbReference type="InterPro" id="IPR011990">
    <property type="entry name" value="TPR-like_helical_dom_sf"/>
</dbReference>
<dbReference type="GO" id="GO:0003755">
    <property type="term" value="F:peptidyl-prolyl cis-trans isomerase activity"/>
    <property type="evidence" value="ECO:0007669"/>
    <property type="project" value="UniProtKB-EC"/>
</dbReference>
<sequence>MTMDRVDRADRRVRWALYRDATCSETARVLSGSLPVDHVRRARPQATQNASDSAANSTSFALDSTGIQLVPELQQRLQSLLQRERDVSDQGNEDAMDVSDDAVPVAVEDLALGSRAAELGLESKTLLYCKLELDALGEQGTEAGRVTADWFSWKLARAGEYRARGNEAFKQESYSSAVRLYKRALEWLEPPALRSNASMDAKIDYSPEELQLVNPVAIACYANMATCYSKLDGDGDVDRCVAAASRALELDDSHVKARYRRSQAYVSTKEFELAVADLNKLRELEPDNKLFRSALTRAQAAKTQLRKKQQNAFANLFDK</sequence>
<dbReference type="PANTHER" id="PTHR46512:SF9">
    <property type="entry name" value="PEPTIDYLPROLYL ISOMERASE"/>
    <property type="match status" value="1"/>
</dbReference>
<evidence type="ECO:0000256" key="4">
    <source>
        <dbReference type="ARBA" id="ARBA00023235"/>
    </source>
</evidence>
<dbReference type="SUPFAM" id="SSF48452">
    <property type="entry name" value="TPR-like"/>
    <property type="match status" value="1"/>
</dbReference>
<dbReference type="PANTHER" id="PTHR46512">
    <property type="entry name" value="PEPTIDYLPROLYL ISOMERASE"/>
    <property type="match status" value="1"/>
</dbReference>
<dbReference type="AlphaFoldDB" id="A0A9W6YJT0"/>
<dbReference type="OrthoDB" id="72596at2759"/>
<keyword evidence="3" id="KW-0697">Rotamase</keyword>
<gene>
    <name evidence="6" type="ORF">Pfra01_003040600</name>
</gene>
<evidence type="ECO:0000256" key="5">
    <source>
        <dbReference type="PROSITE-ProRule" id="PRU00339"/>
    </source>
</evidence>
<proteinExistence type="predicted"/>
<dbReference type="EC" id="5.2.1.8" evidence="2"/>
<feature type="repeat" description="TPR" evidence="5">
    <location>
        <begin position="255"/>
        <end position="288"/>
    </location>
</feature>
<dbReference type="EMBL" id="BSXT01019122">
    <property type="protein sequence ID" value="GMG17850.1"/>
    <property type="molecule type" value="Genomic_DNA"/>
</dbReference>
<evidence type="ECO:0000313" key="6">
    <source>
        <dbReference type="EMBL" id="GMG17850.1"/>
    </source>
</evidence>
<dbReference type="InterPro" id="IPR019734">
    <property type="entry name" value="TPR_rpt"/>
</dbReference>
<comment type="caution">
    <text evidence="6">The sequence shown here is derived from an EMBL/GenBank/DDBJ whole genome shotgun (WGS) entry which is preliminary data.</text>
</comment>
<evidence type="ECO:0000256" key="1">
    <source>
        <dbReference type="ARBA" id="ARBA00000971"/>
    </source>
</evidence>
<organism evidence="6 7">
    <name type="scientific">Phytophthora fragariaefolia</name>
    <dbReference type="NCBI Taxonomy" id="1490495"/>
    <lineage>
        <taxon>Eukaryota</taxon>
        <taxon>Sar</taxon>
        <taxon>Stramenopiles</taxon>
        <taxon>Oomycota</taxon>
        <taxon>Peronosporomycetes</taxon>
        <taxon>Peronosporales</taxon>
        <taxon>Peronosporaceae</taxon>
        <taxon>Phytophthora</taxon>
    </lineage>
</organism>
<dbReference type="SMART" id="SM00028">
    <property type="entry name" value="TPR"/>
    <property type="match status" value="3"/>
</dbReference>
<keyword evidence="5" id="KW-0802">TPR repeat</keyword>
<dbReference type="Gene3D" id="1.25.40.10">
    <property type="entry name" value="Tetratricopeptide repeat domain"/>
    <property type="match status" value="1"/>
</dbReference>
<keyword evidence="7" id="KW-1185">Reference proteome</keyword>
<evidence type="ECO:0000256" key="2">
    <source>
        <dbReference type="ARBA" id="ARBA00013194"/>
    </source>
</evidence>
<evidence type="ECO:0000256" key="3">
    <source>
        <dbReference type="ARBA" id="ARBA00023110"/>
    </source>
</evidence>
<accession>A0A9W6YJT0</accession>
<dbReference type="PROSITE" id="PS50005">
    <property type="entry name" value="TPR"/>
    <property type="match status" value="1"/>
</dbReference>
<dbReference type="Proteomes" id="UP001165121">
    <property type="component" value="Unassembled WGS sequence"/>
</dbReference>
<keyword evidence="4" id="KW-0413">Isomerase</keyword>
<dbReference type="InterPro" id="IPR050754">
    <property type="entry name" value="FKBP4/5/8-like"/>
</dbReference>
<protein>
    <recommendedName>
        <fullName evidence="2">peptidylprolyl isomerase</fullName>
        <ecNumber evidence="2">5.2.1.8</ecNumber>
    </recommendedName>
</protein>